<dbReference type="Proteomes" id="UP000024329">
    <property type="component" value="Unassembled WGS sequence"/>
</dbReference>
<dbReference type="GO" id="GO:0005886">
    <property type="term" value="C:plasma membrane"/>
    <property type="evidence" value="ECO:0007669"/>
    <property type="project" value="UniProtKB-SubCell"/>
</dbReference>
<gene>
    <name evidence="8" type="ORF">BV97_00758</name>
</gene>
<dbReference type="InterPro" id="IPR051311">
    <property type="entry name" value="DedA_domain"/>
</dbReference>
<reference evidence="8 9" key="1">
    <citation type="submission" date="2014-03" db="EMBL/GenBank/DDBJ databases">
        <title>Whole genome sequence of Novosphingobium resinovorum KF1.</title>
        <authorList>
            <person name="Gan H.M."/>
            <person name="Gan H.Y."/>
            <person name="Chew T.H."/>
            <person name="Savka M.A."/>
        </authorList>
    </citation>
    <scope>NUCLEOTIDE SEQUENCE [LARGE SCALE GENOMIC DNA]</scope>
    <source>
        <strain evidence="8 9">KF1</strain>
    </source>
</reference>
<protein>
    <submittedName>
        <fullName evidence="8">Putative membrane-associated protein</fullName>
    </submittedName>
</protein>
<dbReference type="STRING" id="158500.BES08_03855"/>
<evidence type="ECO:0000313" key="9">
    <source>
        <dbReference type="Proteomes" id="UP000024329"/>
    </source>
</evidence>
<proteinExistence type="predicted"/>
<dbReference type="PATRIC" id="fig|158500.4.peg.777"/>
<name>A0A031K7L9_9SPHN</name>
<organism evidence="8 9">
    <name type="scientific">Novosphingobium resinovorum</name>
    <dbReference type="NCBI Taxonomy" id="158500"/>
    <lineage>
        <taxon>Bacteria</taxon>
        <taxon>Pseudomonadati</taxon>
        <taxon>Pseudomonadota</taxon>
        <taxon>Alphaproteobacteria</taxon>
        <taxon>Sphingomonadales</taxon>
        <taxon>Sphingomonadaceae</taxon>
        <taxon>Novosphingobium</taxon>
    </lineage>
</organism>
<feature type="domain" description="VTT" evidence="7">
    <location>
        <begin position="34"/>
        <end position="163"/>
    </location>
</feature>
<evidence type="ECO:0000256" key="4">
    <source>
        <dbReference type="ARBA" id="ARBA00022989"/>
    </source>
</evidence>
<feature type="transmembrane region" description="Helical" evidence="6">
    <location>
        <begin position="176"/>
        <end position="194"/>
    </location>
</feature>
<dbReference type="EMBL" id="JFYZ01000001">
    <property type="protein sequence ID" value="EZP84993.1"/>
    <property type="molecule type" value="Genomic_DNA"/>
</dbReference>
<dbReference type="Pfam" id="PF09335">
    <property type="entry name" value="VTT_dom"/>
    <property type="match status" value="1"/>
</dbReference>
<feature type="transmembrane region" description="Helical" evidence="6">
    <location>
        <begin position="144"/>
        <end position="164"/>
    </location>
</feature>
<dbReference type="eggNOG" id="COG0586">
    <property type="taxonomic scope" value="Bacteria"/>
</dbReference>
<dbReference type="PANTHER" id="PTHR42709:SF6">
    <property type="entry name" value="UNDECAPRENYL PHOSPHATE TRANSPORTER A"/>
    <property type="match status" value="1"/>
</dbReference>
<dbReference type="PANTHER" id="PTHR42709">
    <property type="entry name" value="ALKALINE PHOSPHATASE LIKE PROTEIN"/>
    <property type="match status" value="1"/>
</dbReference>
<feature type="transmembrane region" description="Helical" evidence="6">
    <location>
        <begin position="54"/>
        <end position="76"/>
    </location>
</feature>
<accession>A0A031K7L9</accession>
<evidence type="ECO:0000256" key="1">
    <source>
        <dbReference type="ARBA" id="ARBA00004651"/>
    </source>
</evidence>
<sequence length="204" mass="23413">MSLIVGEWIYEIVRQGGYLGIMFLMALENIIPPIPSEVIMGLGGIAVARGDMHFWPLLFWGTLGSALGNYVLFLIADRLGYERLRPFIDRWGRWLTLEWHDVEVAGRFLRRHGHWVVFVFRFMPMFRSVISIPAGLAHMGHVKFFAFTFVGAAIWNVALILGGKWLGQTLAHAEQWLGWATLAVAVVTVVFYVWRVLRWKPRSE</sequence>
<evidence type="ECO:0000256" key="5">
    <source>
        <dbReference type="ARBA" id="ARBA00023136"/>
    </source>
</evidence>
<evidence type="ECO:0000313" key="8">
    <source>
        <dbReference type="EMBL" id="EZP84993.1"/>
    </source>
</evidence>
<comment type="subcellular location">
    <subcellularLocation>
        <location evidence="1">Cell membrane</location>
        <topology evidence="1">Multi-pass membrane protein</topology>
    </subcellularLocation>
</comment>
<keyword evidence="4 6" id="KW-1133">Transmembrane helix</keyword>
<dbReference type="InterPro" id="IPR032816">
    <property type="entry name" value="VTT_dom"/>
</dbReference>
<evidence type="ECO:0000256" key="6">
    <source>
        <dbReference type="SAM" id="Phobius"/>
    </source>
</evidence>
<evidence type="ECO:0000256" key="3">
    <source>
        <dbReference type="ARBA" id="ARBA00022692"/>
    </source>
</evidence>
<feature type="transmembrane region" description="Helical" evidence="6">
    <location>
        <begin position="12"/>
        <end position="34"/>
    </location>
</feature>
<evidence type="ECO:0000256" key="2">
    <source>
        <dbReference type="ARBA" id="ARBA00022475"/>
    </source>
</evidence>
<keyword evidence="2" id="KW-1003">Cell membrane</keyword>
<keyword evidence="5 6" id="KW-0472">Membrane</keyword>
<comment type="caution">
    <text evidence="8">The sequence shown here is derived from an EMBL/GenBank/DDBJ whole genome shotgun (WGS) entry which is preliminary data.</text>
</comment>
<feature type="transmembrane region" description="Helical" evidence="6">
    <location>
        <begin position="115"/>
        <end position="138"/>
    </location>
</feature>
<evidence type="ECO:0000259" key="7">
    <source>
        <dbReference type="Pfam" id="PF09335"/>
    </source>
</evidence>
<dbReference type="AlphaFoldDB" id="A0A031K7L9"/>
<keyword evidence="3 6" id="KW-0812">Transmembrane</keyword>